<keyword evidence="2" id="KW-1185">Reference proteome</keyword>
<organism evidence="1 2">
    <name type="scientific">Prauserella endophytica</name>
    <dbReference type="NCBI Taxonomy" id="1592324"/>
    <lineage>
        <taxon>Bacteria</taxon>
        <taxon>Bacillati</taxon>
        <taxon>Actinomycetota</taxon>
        <taxon>Actinomycetes</taxon>
        <taxon>Pseudonocardiales</taxon>
        <taxon>Pseudonocardiaceae</taxon>
        <taxon>Prauserella</taxon>
        <taxon>Prauserella coralliicola group</taxon>
    </lineage>
</organism>
<evidence type="ECO:0000313" key="2">
    <source>
        <dbReference type="Proteomes" id="UP000309992"/>
    </source>
</evidence>
<dbReference type="Proteomes" id="UP000309992">
    <property type="component" value="Unassembled WGS sequence"/>
</dbReference>
<reference evidence="1 2" key="1">
    <citation type="journal article" date="2015" name="Antonie Van Leeuwenhoek">
        <title>Prauserella endophytica sp. nov., an endophytic actinobacterium isolated from Tamarix taklamakanensis.</title>
        <authorList>
            <person name="Liu J.M."/>
            <person name="Habden X."/>
            <person name="Guo L."/>
            <person name="Tuo L."/>
            <person name="Jiang Z.K."/>
            <person name="Liu S.W."/>
            <person name="Liu X.F."/>
            <person name="Chen L."/>
            <person name="Li R.F."/>
            <person name="Zhang Y.Q."/>
            <person name="Sun C.H."/>
        </authorList>
    </citation>
    <scope>NUCLEOTIDE SEQUENCE [LARGE SCALE GENOMIC DNA]</scope>
    <source>
        <strain evidence="1 2">CGMCC 4.7182</strain>
    </source>
</reference>
<dbReference type="EMBL" id="SWMS01000014">
    <property type="protein sequence ID" value="TKG66918.1"/>
    <property type="molecule type" value="Genomic_DNA"/>
</dbReference>
<sequence length="192" mass="20839">MSMAVIVDATFDTDLEAHAAWYGCQIARDTGDAYSPPASLLATTTEAFGSAVMRMETPAVVTAPGTNYTFRVRYREAVATMPAVAWRVRWIDAGNALIREDTIDMPRSAEWAEASGTLTAPETAARVEWRFTWSVSAAGPAFRIDNILVASVDAPAGARAYRWNGTAWVPLADPLRWDGMGWQPTAPVEVIA</sequence>
<accession>A0ABY2RZV7</accession>
<dbReference type="Gene3D" id="2.60.120.260">
    <property type="entry name" value="Galactose-binding domain-like"/>
    <property type="match status" value="1"/>
</dbReference>
<gene>
    <name evidence="1" type="ORF">FCN18_23685</name>
</gene>
<name>A0ABY2RZV7_9PSEU</name>
<proteinExistence type="predicted"/>
<protein>
    <submittedName>
        <fullName evidence="1">Uncharacterized protein</fullName>
    </submittedName>
</protein>
<comment type="caution">
    <text evidence="1">The sequence shown here is derived from an EMBL/GenBank/DDBJ whole genome shotgun (WGS) entry which is preliminary data.</text>
</comment>
<dbReference type="RefSeq" id="WP_146770602.1">
    <property type="nucleotide sequence ID" value="NZ_SWMS01000014.1"/>
</dbReference>
<evidence type="ECO:0000313" key="1">
    <source>
        <dbReference type="EMBL" id="TKG66918.1"/>
    </source>
</evidence>